<name>A0A1H1R9N7_9MICO</name>
<dbReference type="RefSeq" id="WP_060923583.1">
    <property type="nucleotide sequence ID" value="NZ_JBFBMG010000004.1"/>
</dbReference>
<gene>
    <name evidence="4" type="ORF">SAMN04489809_1605</name>
</gene>
<dbReference type="Gene3D" id="3.40.630.30">
    <property type="match status" value="1"/>
</dbReference>
<dbReference type="CDD" id="cd04301">
    <property type="entry name" value="NAT_SF"/>
    <property type="match status" value="1"/>
</dbReference>
<proteinExistence type="predicted"/>
<dbReference type="GeneID" id="36298825"/>
<reference evidence="4 5" key="1">
    <citation type="submission" date="2016-10" db="EMBL/GenBank/DDBJ databases">
        <authorList>
            <person name="de Groot N.N."/>
        </authorList>
    </citation>
    <scope>NUCLEOTIDE SEQUENCE [LARGE SCALE GENOMIC DNA]</scope>
    <source>
        <strain evidence="4 5">DSM 15019</strain>
    </source>
</reference>
<evidence type="ECO:0000313" key="4">
    <source>
        <dbReference type="EMBL" id="SDS32413.1"/>
    </source>
</evidence>
<evidence type="ECO:0000256" key="2">
    <source>
        <dbReference type="ARBA" id="ARBA00023315"/>
    </source>
</evidence>
<sequence>MTPLVIRDAIADDAEAVAGVHVRSWQAAYEGLIDQEVLDGLSVSERADGWRRIFADPLPTSLGTLVAERDGTVVGWASFGSGRDPDGLDDAELYGIYADPTAWSTGAGHALLDAAEQRMIDAGHTRAYLWVLDGNDRADGFYARHGWELDGATKIDQRPQFTLREHRRVKHLAPR</sequence>
<dbReference type="Proteomes" id="UP000182126">
    <property type="component" value="Chromosome I"/>
</dbReference>
<evidence type="ECO:0000259" key="3">
    <source>
        <dbReference type="PROSITE" id="PS51186"/>
    </source>
</evidence>
<dbReference type="Pfam" id="PF00583">
    <property type="entry name" value="Acetyltransf_1"/>
    <property type="match status" value="1"/>
</dbReference>
<dbReference type="InterPro" id="IPR050832">
    <property type="entry name" value="Bact_Acetyltransf"/>
</dbReference>
<dbReference type="AlphaFoldDB" id="A0A1H1R9N7"/>
<dbReference type="InterPro" id="IPR016181">
    <property type="entry name" value="Acyl_CoA_acyltransferase"/>
</dbReference>
<dbReference type="PANTHER" id="PTHR43877">
    <property type="entry name" value="AMINOALKYLPHOSPHONATE N-ACETYLTRANSFERASE-RELATED-RELATED"/>
    <property type="match status" value="1"/>
</dbReference>
<evidence type="ECO:0000313" key="5">
    <source>
        <dbReference type="Proteomes" id="UP000182126"/>
    </source>
</evidence>
<organism evidence="4 5">
    <name type="scientific">Microbacterium paraoxydans</name>
    <dbReference type="NCBI Taxonomy" id="199592"/>
    <lineage>
        <taxon>Bacteria</taxon>
        <taxon>Bacillati</taxon>
        <taxon>Actinomycetota</taxon>
        <taxon>Actinomycetes</taxon>
        <taxon>Micrococcales</taxon>
        <taxon>Microbacteriaceae</taxon>
        <taxon>Microbacterium</taxon>
    </lineage>
</organism>
<dbReference type="PROSITE" id="PS51186">
    <property type="entry name" value="GNAT"/>
    <property type="match status" value="1"/>
</dbReference>
<accession>A0A1H1R9N7</accession>
<dbReference type="SUPFAM" id="SSF55729">
    <property type="entry name" value="Acyl-CoA N-acyltransferases (Nat)"/>
    <property type="match status" value="1"/>
</dbReference>
<dbReference type="PANTHER" id="PTHR43877:SF1">
    <property type="entry name" value="ACETYLTRANSFERASE"/>
    <property type="match status" value="1"/>
</dbReference>
<keyword evidence="2 4" id="KW-0012">Acyltransferase</keyword>
<dbReference type="EMBL" id="LT629770">
    <property type="protein sequence ID" value="SDS32413.1"/>
    <property type="molecule type" value="Genomic_DNA"/>
</dbReference>
<keyword evidence="1 4" id="KW-0808">Transferase</keyword>
<protein>
    <submittedName>
        <fullName evidence="4">L-amino acid N-acyltransferase YncA</fullName>
    </submittedName>
</protein>
<evidence type="ECO:0000256" key="1">
    <source>
        <dbReference type="ARBA" id="ARBA00022679"/>
    </source>
</evidence>
<dbReference type="GO" id="GO:0016747">
    <property type="term" value="F:acyltransferase activity, transferring groups other than amino-acyl groups"/>
    <property type="evidence" value="ECO:0007669"/>
    <property type="project" value="InterPro"/>
</dbReference>
<dbReference type="eggNOG" id="COG0456">
    <property type="taxonomic scope" value="Bacteria"/>
</dbReference>
<feature type="domain" description="N-acetyltransferase" evidence="3">
    <location>
        <begin position="4"/>
        <end position="174"/>
    </location>
</feature>
<dbReference type="InterPro" id="IPR000182">
    <property type="entry name" value="GNAT_dom"/>
</dbReference>